<dbReference type="FunFam" id="3.90.226.10:FF:000084">
    <property type="entry name" value="Enoyl-CoA delta isomerase 2, mitochondrial"/>
    <property type="match status" value="1"/>
</dbReference>
<evidence type="ECO:0000256" key="1">
    <source>
        <dbReference type="ARBA" id="ARBA00004275"/>
    </source>
</evidence>
<dbReference type="Pfam" id="PF00378">
    <property type="entry name" value="ECH_1"/>
    <property type="match status" value="1"/>
</dbReference>
<dbReference type="InterPro" id="IPR000582">
    <property type="entry name" value="Acyl-CoA-binding_protein"/>
</dbReference>
<dbReference type="InterPro" id="IPR001753">
    <property type="entry name" value="Enoyl-CoA_hydra/iso"/>
</dbReference>
<evidence type="ECO:0000313" key="7">
    <source>
        <dbReference type="Proteomes" id="UP000594262"/>
    </source>
</evidence>
<accession>A0A7M5X3Y2</accession>
<dbReference type="GO" id="GO:0004165">
    <property type="term" value="F:delta(3)-delta(2)-enoyl-CoA isomerase activity"/>
    <property type="evidence" value="ECO:0007669"/>
    <property type="project" value="UniProtKB-ARBA"/>
</dbReference>
<dbReference type="RefSeq" id="XP_066926288.1">
    <property type="nucleotide sequence ID" value="XM_067070187.1"/>
</dbReference>
<dbReference type="SUPFAM" id="SSF52096">
    <property type="entry name" value="ClpP/crotonase"/>
    <property type="match status" value="1"/>
</dbReference>
<evidence type="ECO:0000256" key="3">
    <source>
        <dbReference type="ARBA" id="ARBA00023235"/>
    </source>
</evidence>
<proteinExistence type="predicted"/>
<keyword evidence="3" id="KW-0413">Isomerase</keyword>
<dbReference type="GO" id="GO:0000062">
    <property type="term" value="F:fatty-acyl-CoA binding"/>
    <property type="evidence" value="ECO:0007669"/>
    <property type="project" value="InterPro"/>
</dbReference>
<dbReference type="PRINTS" id="PR00689">
    <property type="entry name" value="ACOABINDINGP"/>
</dbReference>
<comment type="subcellular location">
    <subcellularLocation>
        <location evidence="1">Peroxisome</location>
    </subcellularLocation>
</comment>
<dbReference type="InterPro" id="IPR035984">
    <property type="entry name" value="Acyl-CoA-binding_sf"/>
</dbReference>
<sequence length="399" mass="43679">MASIRSLIRLASNSSRQINSKANQTAITASILKQHQRFLSSNMEEAKKRVGLLTEDPGNEVKLKMYALYKQASEGKCNTKKPGVFDFVGQAKWNAWNELGDISKEEAENQYIALVDSLAGSSSASGGETKSETTDSETASGTVPGLDITREDGVLTMTINRPKKLNAITNEMYACIRDTLNSAAKDDSVRVFVLTGAGNFYSSGNDLANFTNIPPEGPAKLAADGHILLKSFVQAFINFPKPLVCAVNGPALGIMVTTMALADLVYSADNATFHTPFMTLGQSPEGCSSYTFPRIMGYARANEVLLAGRKLTAQEAFDRGLVTDIIPQGEFREFIAEKTKYLAGLPPKSVMYSKALNRLREKETLERVNEEECVRLEERWLSEECMNAVMSFLAKSSKM</sequence>
<reference evidence="6" key="1">
    <citation type="submission" date="2021-01" db="UniProtKB">
        <authorList>
            <consortium name="EnsemblMetazoa"/>
        </authorList>
    </citation>
    <scope>IDENTIFICATION</scope>
</reference>
<dbReference type="InterPro" id="IPR029045">
    <property type="entry name" value="ClpP/crotonase-like_dom_sf"/>
</dbReference>
<protein>
    <recommendedName>
        <fullName evidence="5">ACB domain-containing protein</fullName>
    </recommendedName>
</protein>
<feature type="region of interest" description="Disordered" evidence="4">
    <location>
        <begin position="120"/>
        <end position="145"/>
    </location>
</feature>
<organism evidence="6 7">
    <name type="scientific">Clytia hemisphaerica</name>
    <dbReference type="NCBI Taxonomy" id="252671"/>
    <lineage>
        <taxon>Eukaryota</taxon>
        <taxon>Metazoa</taxon>
        <taxon>Cnidaria</taxon>
        <taxon>Hydrozoa</taxon>
        <taxon>Hydroidolina</taxon>
        <taxon>Leptothecata</taxon>
        <taxon>Obeliida</taxon>
        <taxon>Clytiidae</taxon>
        <taxon>Clytia</taxon>
    </lineage>
</organism>
<dbReference type="PROSITE" id="PS00880">
    <property type="entry name" value="ACB_1"/>
    <property type="match status" value="1"/>
</dbReference>
<dbReference type="OrthoDB" id="409763at2759"/>
<name>A0A7M5X3Y2_9CNID</name>
<dbReference type="EnsemblMetazoa" id="CLYHEMT017525.1">
    <property type="protein sequence ID" value="CLYHEMP017525.1"/>
    <property type="gene ID" value="CLYHEMG017525"/>
</dbReference>
<dbReference type="PANTHER" id="PTHR43684:SF1">
    <property type="entry name" value="ENOYL-COA DELTA ISOMERASE 2"/>
    <property type="match status" value="1"/>
</dbReference>
<evidence type="ECO:0000259" key="5">
    <source>
        <dbReference type="PROSITE" id="PS51228"/>
    </source>
</evidence>
<keyword evidence="2" id="KW-0576">Peroxisome</keyword>
<evidence type="ECO:0000256" key="2">
    <source>
        <dbReference type="ARBA" id="ARBA00023140"/>
    </source>
</evidence>
<evidence type="ECO:0000256" key="4">
    <source>
        <dbReference type="SAM" id="MobiDB-lite"/>
    </source>
</evidence>
<dbReference type="Gene3D" id="3.90.226.10">
    <property type="entry name" value="2-enoyl-CoA Hydratase, Chain A, domain 1"/>
    <property type="match status" value="1"/>
</dbReference>
<dbReference type="SUPFAM" id="SSF47027">
    <property type="entry name" value="Acyl-CoA binding protein"/>
    <property type="match status" value="1"/>
</dbReference>
<dbReference type="InterPro" id="IPR051053">
    <property type="entry name" value="ECH/Chromodomain_protein"/>
</dbReference>
<dbReference type="Gene3D" id="1.20.80.10">
    <property type="match status" value="1"/>
</dbReference>
<dbReference type="CDD" id="cd06558">
    <property type="entry name" value="crotonase-like"/>
    <property type="match status" value="1"/>
</dbReference>
<feature type="domain" description="ACB" evidence="5">
    <location>
        <begin position="39"/>
        <end position="124"/>
    </location>
</feature>
<dbReference type="Gene3D" id="1.10.12.10">
    <property type="entry name" value="Lyase 2-enoyl-coa Hydratase, Chain A, domain 2"/>
    <property type="match status" value="1"/>
</dbReference>
<dbReference type="InterPro" id="IPR014352">
    <property type="entry name" value="FERM/acyl-CoA-bd_prot_sf"/>
</dbReference>
<evidence type="ECO:0000313" key="6">
    <source>
        <dbReference type="EnsemblMetazoa" id="CLYHEMP017525.1"/>
    </source>
</evidence>
<dbReference type="PANTHER" id="PTHR43684">
    <property type="match status" value="1"/>
</dbReference>
<dbReference type="PROSITE" id="PS51228">
    <property type="entry name" value="ACB_2"/>
    <property type="match status" value="1"/>
</dbReference>
<dbReference type="GO" id="GO:0005777">
    <property type="term" value="C:peroxisome"/>
    <property type="evidence" value="ECO:0007669"/>
    <property type="project" value="UniProtKB-SubCell"/>
</dbReference>
<keyword evidence="7" id="KW-1185">Reference proteome</keyword>
<dbReference type="Proteomes" id="UP000594262">
    <property type="component" value="Unplaced"/>
</dbReference>
<dbReference type="GeneID" id="136813689"/>
<dbReference type="InterPro" id="IPR014748">
    <property type="entry name" value="Enoyl-CoA_hydra_C"/>
</dbReference>
<dbReference type="Pfam" id="PF00887">
    <property type="entry name" value="ACBP"/>
    <property type="match status" value="1"/>
</dbReference>
<dbReference type="InterPro" id="IPR022408">
    <property type="entry name" value="Acyl-CoA-binding_prot_CS"/>
</dbReference>
<dbReference type="AlphaFoldDB" id="A0A7M5X3Y2"/>